<reference evidence="2" key="2">
    <citation type="submission" date="2022-08" db="UniProtKB">
        <authorList>
            <consortium name="EnsemblMetazoa"/>
        </authorList>
    </citation>
    <scope>IDENTIFICATION</scope>
    <source>
        <strain evidence="2">STECLA/ALBI9_A</strain>
    </source>
</reference>
<name>A0A8W7K7A0_ANOAL</name>
<dbReference type="Proteomes" id="UP000069272">
    <property type="component" value="Chromosome 2L"/>
</dbReference>
<protein>
    <submittedName>
        <fullName evidence="2">Uncharacterized protein</fullName>
    </submittedName>
</protein>
<evidence type="ECO:0000256" key="1">
    <source>
        <dbReference type="SAM" id="MobiDB-lite"/>
    </source>
</evidence>
<sequence length="229" mass="26391">MDTFLLEFARKFPCDNKFQAVLKSALFTHSLKREALPIQQYRTRCRKCNVPWEDGFFTVTLLPPSKQCLKQIEKYESMTEPSRPQLSLLKYLKSRTRRIAKYTCSICSFKTRVRLDQKMVLQKQQNDTANSTVPDVVEGEERKRKKRKRHGKNNAGLTIPTSNHSSKSEFSASPSSQLSAKKPPETLLNRKAHAKQFKPQDFREIQKLLAARLTGTADTKSSKKNTRKP</sequence>
<dbReference type="AlphaFoldDB" id="A0A8W7K7A0"/>
<feature type="compositionally biased region" description="Basic residues" evidence="1">
    <location>
        <begin position="143"/>
        <end position="152"/>
    </location>
</feature>
<dbReference type="OrthoDB" id="7739239at2759"/>
<dbReference type="EnsemblMetazoa" id="AALB016140-RA">
    <property type="protein sequence ID" value="AALB016140-PA"/>
    <property type="gene ID" value="AALB016140"/>
</dbReference>
<evidence type="ECO:0000313" key="3">
    <source>
        <dbReference type="Proteomes" id="UP000069272"/>
    </source>
</evidence>
<accession>A0A8W7K7A0</accession>
<organism evidence="2 3">
    <name type="scientific">Anopheles albimanus</name>
    <name type="common">New world malaria mosquito</name>
    <dbReference type="NCBI Taxonomy" id="7167"/>
    <lineage>
        <taxon>Eukaryota</taxon>
        <taxon>Metazoa</taxon>
        <taxon>Ecdysozoa</taxon>
        <taxon>Arthropoda</taxon>
        <taxon>Hexapoda</taxon>
        <taxon>Insecta</taxon>
        <taxon>Pterygota</taxon>
        <taxon>Neoptera</taxon>
        <taxon>Endopterygota</taxon>
        <taxon>Diptera</taxon>
        <taxon>Nematocera</taxon>
        <taxon>Culicoidea</taxon>
        <taxon>Culicidae</taxon>
        <taxon>Anophelinae</taxon>
        <taxon>Anopheles</taxon>
    </lineage>
</organism>
<reference evidence="2 3" key="1">
    <citation type="journal article" date="2017" name="G3 (Bethesda)">
        <title>The Physical Genome Mapping of Anopheles albimanus Corrected Scaffold Misassemblies and Identified Interarm Rearrangements in Genus Anopheles.</title>
        <authorList>
            <person name="Artemov G.N."/>
            <person name="Peery A.N."/>
            <person name="Jiang X."/>
            <person name="Tu Z."/>
            <person name="Stegniy V.N."/>
            <person name="Sharakhova M.V."/>
            <person name="Sharakhov I.V."/>
        </authorList>
    </citation>
    <scope>NUCLEOTIDE SEQUENCE [LARGE SCALE GENOMIC DNA]</scope>
    <source>
        <strain evidence="2 3">ALBI9_A</strain>
    </source>
</reference>
<dbReference type="KEGG" id="aali:118459794"/>
<proteinExistence type="predicted"/>
<dbReference type="GeneID" id="118459794"/>
<feature type="compositionally biased region" description="Polar residues" evidence="1">
    <location>
        <begin position="155"/>
        <end position="164"/>
    </location>
</feature>
<feature type="compositionally biased region" description="Polar residues" evidence="1">
    <location>
        <begin position="122"/>
        <end position="133"/>
    </location>
</feature>
<evidence type="ECO:0000313" key="2">
    <source>
        <dbReference type="EnsemblMetazoa" id="AALB016140-PA"/>
    </source>
</evidence>
<feature type="region of interest" description="Disordered" evidence="1">
    <location>
        <begin position="122"/>
        <end position="202"/>
    </location>
</feature>
<dbReference type="RefSeq" id="XP_035779418.1">
    <property type="nucleotide sequence ID" value="XM_035923525.1"/>
</dbReference>
<keyword evidence="3" id="KW-1185">Reference proteome</keyword>